<reference evidence="1" key="1">
    <citation type="submission" date="2020-03" db="EMBL/GenBank/DDBJ databases">
        <authorList>
            <person name="Weist P."/>
        </authorList>
    </citation>
    <scope>NUCLEOTIDE SEQUENCE</scope>
</reference>
<evidence type="ECO:0000313" key="2">
    <source>
        <dbReference type="Proteomes" id="UP001153269"/>
    </source>
</evidence>
<accession>A0A9N7VE35</accession>
<name>A0A9N7VE35_PLEPL</name>
<comment type="caution">
    <text evidence="1">The sequence shown here is derived from an EMBL/GenBank/DDBJ whole genome shotgun (WGS) entry which is preliminary data.</text>
</comment>
<sequence length="120" mass="13093">MEEEGNRLFTLSRPDALSSVRLSEDLQVPFRNYPLSHGGQKLLEYLPISVRYPKPPSGLAPSLSKGFAAAAVPIGFKVHRAACVPASALTDSELKSLVAHTRLNVNMSSSLHYFLLEDTV</sequence>
<dbReference type="EMBL" id="CADEAL010003958">
    <property type="protein sequence ID" value="CAB1447745.1"/>
    <property type="molecule type" value="Genomic_DNA"/>
</dbReference>
<evidence type="ECO:0000313" key="1">
    <source>
        <dbReference type="EMBL" id="CAB1447745.1"/>
    </source>
</evidence>
<dbReference type="Proteomes" id="UP001153269">
    <property type="component" value="Unassembled WGS sequence"/>
</dbReference>
<protein>
    <submittedName>
        <fullName evidence="1">Uncharacterized protein</fullName>
    </submittedName>
</protein>
<proteinExistence type="predicted"/>
<gene>
    <name evidence="1" type="ORF">PLEPLA_LOCUS35422</name>
</gene>
<keyword evidence="2" id="KW-1185">Reference proteome</keyword>
<dbReference type="AlphaFoldDB" id="A0A9N7VE35"/>
<organism evidence="1 2">
    <name type="scientific">Pleuronectes platessa</name>
    <name type="common">European plaice</name>
    <dbReference type="NCBI Taxonomy" id="8262"/>
    <lineage>
        <taxon>Eukaryota</taxon>
        <taxon>Metazoa</taxon>
        <taxon>Chordata</taxon>
        <taxon>Craniata</taxon>
        <taxon>Vertebrata</taxon>
        <taxon>Euteleostomi</taxon>
        <taxon>Actinopterygii</taxon>
        <taxon>Neopterygii</taxon>
        <taxon>Teleostei</taxon>
        <taxon>Neoteleostei</taxon>
        <taxon>Acanthomorphata</taxon>
        <taxon>Carangaria</taxon>
        <taxon>Pleuronectiformes</taxon>
        <taxon>Pleuronectoidei</taxon>
        <taxon>Pleuronectidae</taxon>
        <taxon>Pleuronectes</taxon>
    </lineage>
</organism>